<accession>A0A643C028</accession>
<feature type="non-terminal residue" evidence="1">
    <location>
        <position position="1"/>
    </location>
</feature>
<dbReference type="EMBL" id="SGJD01003210">
    <property type="protein sequence ID" value="KAB0393370.1"/>
    <property type="molecule type" value="Genomic_DNA"/>
</dbReference>
<dbReference type="AlphaFoldDB" id="A0A643C028"/>
<organism evidence="1 2">
    <name type="scientific">Balaenoptera physalus</name>
    <name type="common">Fin whale</name>
    <name type="synonym">Balaena physalus</name>
    <dbReference type="NCBI Taxonomy" id="9770"/>
    <lineage>
        <taxon>Eukaryota</taxon>
        <taxon>Metazoa</taxon>
        <taxon>Chordata</taxon>
        <taxon>Craniata</taxon>
        <taxon>Vertebrata</taxon>
        <taxon>Euteleostomi</taxon>
        <taxon>Mammalia</taxon>
        <taxon>Eutheria</taxon>
        <taxon>Laurasiatheria</taxon>
        <taxon>Artiodactyla</taxon>
        <taxon>Whippomorpha</taxon>
        <taxon>Cetacea</taxon>
        <taxon>Mysticeti</taxon>
        <taxon>Balaenopteridae</taxon>
        <taxon>Balaenoptera</taxon>
    </lineage>
</organism>
<reference evidence="1 2" key="1">
    <citation type="journal article" date="2019" name="PLoS ONE">
        <title>Genomic analyses reveal an absence of contemporary introgressive admixture between fin whales and blue whales, despite known hybrids.</title>
        <authorList>
            <person name="Westbury M.V."/>
            <person name="Petersen B."/>
            <person name="Lorenzen E.D."/>
        </authorList>
    </citation>
    <scope>NUCLEOTIDE SEQUENCE [LARGE SCALE GENOMIC DNA]</scope>
    <source>
        <strain evidence="1">FinWhale-01</strain>
    </source>
</reference>
<evidence type="ECO:0000313" key="1">
    <source>
        <dbReference type="EMBL" id="KAB0393370.1"/>
    </source>
</evidence>
<protein>
    <submittedName>
        <fullName evidence="1">Uncharacterized protein</fullName>
    </submittedName>
</protein>
<comment type="caution">
    <text evidence="1">The sequence shown here is derived from an EMBL/GenBank/DDBJ whole genome shotgun (WGS) entry which is preliminary data.</text>
</comment>
<sequence>ICAVGWLVVQVQCTNFWFYARTKPIVSYHPHDCGVITRTVQETLLLESKSKCVSGNSNHIAEILPPSFK</sequence>
<dbReference type="OrthoDB" id="9715999at2759"/>
<evidence type="ECO:0000313" key="2">
    <source>
        <dbReference type="Proteomes" id="UP000437017"/>
    </source>
</evidence>
<keyword evidence="2" id="KW-1185">Reference proteome</keyword>
<gene>
    <name evidence="1" type="ORF">E2I00_011116</name>
</gene>
<name>A0A643C028_BALPH</name>
<proteinExistence type="predicted"/>
<dbReference type="Proteomes" id="UP000437017">
    <property type="component" value="Unassembled WGS sequence"/>
</dbReference>